<protein>
    <submittedName>
        <fullName evidence="2">Uncharacterized protein</fullName>
    </submittedName>
</protein>
<feature type="transmembrane region" description="Helical" evidence="1">
    <location>
        <begin position="103"/>
        <end position="124"/>
    </location>
</feature>
<proteinExistence type="predicted"/>
<reference evidence="2 3" key="1">
    <citation type="submission" date="2017-09" db="EMBL/GenBank/DDBJ databases">
        <title>Depth-based differentiation of microbial function through sediment-hosted aquifers and enrichment of novel symbionts in the deep terrestrial subsurface.</title>
        <authorList>
            <person name="Probst A.J."/>
            <person name="Ladd B."/>
            <person name="Jarett J.K."/>
            <person name="Geller-Mcgrath D.E."/>
            <person name="Sieber C.M."/>
            <person name="Emerson J.B."/>
            <person name="Anantharaman K."/>
            <person name="Thomas B.C."/>
            <person name="Malmstrom R."/>
            <person name="Stieglmeier M."/>
            <person name="Klingl A."/>
            <person name="Woyke T."/>
            <person name="Ryan C.M."/>
            <person name="Banfield J.F."/>
        </authorList>
    </citation>
    <scope>NUCLEOTIDE SEQUENCE [LARGE SCALE GENOMIC DNA]</scope>
    <source>
        <strain evidence="2">CG10_big_fil_rev_8_21_14_0_10_46_23</strain>
    </source>
</reference>
<name>A0A2H0R4Z4_9BACT</name>
<keyword evidence="1" id="KW-0812">Transmembrane</keyword>
<keyword evidence="1" id="KW-1133">Transmembrane helix</keyword>
<dbReference type="Proteomes" id="UP000230232">
    <property type="component" value="Unassembled WGS sequence"/>
</dbReference>
<dbReference type="AlphaFoldDB" id="A0A2H0R4Z4"/>
<sequence>MIHNISIRAFIAGSAFPVIIFPMLYLGIPSVLYPDADFNFFTHILSIPILVGLINIMFVNLKQYLPSGTTKYWLWGAGHGLVFTLIGNFSSKIPTELFMLDRPLAFITIPLAMILYSLIWRYVIRGINTMMDID</sequence>
<feature type="transmembrane region" description="Helical" evidence="1">
    <location>
        <begin position="72"/>
        <end position="91"/>
    </location>
</feature>
<evidence type="ECO:0000313" key="2">
    <source>
        <dbReference type="EMBL" id="PIR41592.1"/>
    </source>
</evidence>
<feature type="transmembrane region" description="Helical" evidence="1">
    <location>
        <begin position="40"/>
        <end position="60"/>
    </location>
</feature>
<evidence type="ECO:0000313" key="3">
    <source>
        <dbReference type="Proteomes" id="UP000230232"/>
    </source>
</evidence>
<keyword evidence="1" id="KW-0472">Membrane</keyword>
<feature type="transmembrane region" description="Helical" evidence="1">
    <location>
        <begin position="7"/>
        <end position="28"/>
    </location>
</feature>
<evidence type="ECO:0000256" key="1">
    <source>
        <dbReference type="SAM" id="Phobius"/>
    </source>
</evidence>
<gene>
    <name evidence="2" type="ORF">COV31_00585</name>
</gene>
<accession>A0A2H0R4Z4</accession>
<dbReference type="EMBL" id="PCXO01000004">
    <property type="protein sequence ID" value="PIR41592.1"/>
    <property type="molecule type" value="Genomic_DNA"/>
</dbReference>
<comment type="caution">
    <text evidence="2">The sequence shown here is derived from an EMBL/GenBank/DDBJ whole genome shotgun (WGS) entry which is preliminary data.</text>
</comment>
<organism evidence="2 3">
    <name type="scientific">Candidatus Yanofskybacteria bacterium CG10_big_fil_rev_8_21_14_0_10_46_23</name>
    <dbReference type="NCBI Taxonomy" id="1975098"/>
    <lineage>
        <taxon>Bacteria</taxon>
        <taxon>Candidatus Yanofskyibacteriota</taxon>
    </lineage>
</organism>